<accession>B8GPS0</accession>
<dbReference type="AlphaFoldDB" id="B8GPS0"/>
<keyword evidence="4" id="KW-1185">Reference proteome</keyword>
<dbReference type="HOGENOM" id="CLU_116644_2_1_6"/>
<dbReference type="Proteomes" id="UP000002383">
    <property type="component" value="Chromosome"/>
</dbReference>
<evidence type="ECO:0000256" key="2">
    <source>
        <dbReference type="PROSITE-ProRule" id="PRU01282"/>
    </source>
</evidence>
<dbReference type="EMBL" id="CP001339">
    <property type="protein sequence ID" value="ACL72237.1"/>
    <property type="molecule type" value="Genomic_DNA"/>
</dbReference>
<evidence type="ECO:0000256" key="1">
    <source>
        <dbReference type="ARBA" id="ARBA00007198"/>
    </source>
</evidence>
<sequence>MTTLYGIKNCDTVKKARKWLEARGVEYRFHDFRADGLEAKQIHAWIKAVGWETLLNRRGTTWRKLPEAVREGIDEKRAAALMLEQPTLIKRPVVEHGKQVLVGFDPDVYAKL</sequence>
<dbReference type="InterPro" id="IPR006504">
    <property type="entry name" value="Tscrpt_reg_Spx/MgsR"/>
</dbReference>
<name>B8GPS0_THISH</name>
<dbReference type="SUPFAM" id="SSF52833">
    <property type="entry name" value="Thioredoxin-like"/>
    <property type="match status" value="1"/>
</dbReference>
<dbReference type="eggNOG" id="COG1393">
    <property type="taxonomic scope" value="Bacteria"/>
</dbReference>
<dbReference type="KEGG" id="tgr:Tgr7_1151"/>
<comment type="similarity">
    <text evidence="1 2">Belongs to the ArsC family.</text>
</comment>
<dbReference type="PROSITE" id="PS51353">
    <property type="entry name" value="ARSC"/>
    <property type="match status" value="1"/>
</dbReference>
<dbReference type="PANTHER" id="PTHR30041">
    <property type="entry name" value="ARSENATE REDUCTASE"/>
    <property type="match status" value="1"/>
</dbReference>
<gene>
    <name evidence="3" type="ordered locus">Tgr7_1151</name>
</gene>
<dbReference type="PANTHER" id="PTHR30041:SF8">
    <property type="entry name" value="PROTEIN YFFB"/>
    <property type="match status" value="1"/>
</dbReference>
<dbReference type="Pfam" id="PF03960">
    <property type="entry name" value="ArsC"/>
    <property type="match status" value="1"/>
</dbReference>
<dbReference type="OrthoDB" id="9803749at2"/>
<dbReference type="NCBIfam" id="NF008107">
    <property type="entry name" value="PRK10853.1"/>
    <property type="match status" value="1"/>
</dbReference>
<dbReference type="InterPro" id="IPR036249">
    <property type="entry name" value="Thioredoxin-like_sf"/>
</dbReference>
<reference evidence="3 4" key="1">
    <citation type="journal article" date="2011" name="Stand. Genomic Sci.">
        <title>Complete genome sequence of 'Thioalkalivibrio sulfidophilus' HL-EbGr7.</title>
        <authorList>
            <person name="Muyzer G."/>
            <person name="Sorokin D.Y."/>
            <person name="Mavromatis K."/>
            <person name="Lapidus A."/>
            <person name="Clum A."/>
            <person name="Ivanova N."/>
            <person name="Pati A."/>
            <person name="d'Haeseleer P."/>
            <person name="Woyke T."/>
            <person name="Kyrpides N.C."/>
        </authorList>
    </citation>
    <scope>NUCLEOTIDE SEQUENCE [LARGE SCALE GENOMIC DNA]</scope>
    <source>
        <strain evidence="3 4">HL-EbGR7</strain>
    </source>
</reference>
<dbReference type="Gene3D" id="3.40.30.10">
    <property type="entry name" value="Glutaredoxin"/>
    <property type="match status" value="1"/>
</dbReference>
<dbReference type="STRING" id="396588.Tgr7_1151"/>
<organism evidence="3 4">
    <name type="scientific">Thioalkalivibrio sulfidiphilus (strain HL-EbGR7)</name>
    <dbReference type="NCBI Taxonomy" id="396588"/>
    <lineage>
        <taxon>Bacteria</taxon>
        <taxon>Pseudomonadati</taxon>
        <taxon>Pseudomonadota</taxon>
        <taxon>Gammaproteobacteria</taxon>
        <taxon>Chromatiales</taxon>
        <taxon>Ectothiorhodospiraceae</taxon>
        <taxon>Thioalkalivibrio</taxon>
    </lineage>
</organism>
<proteinExistence type="inferred from homology"/>
<dbReference type="RefSeq" id="WP_012637721.1">
    <property type="nucleotide sequence ID" value="NC_011901.1"/>
</dbReference>
<evidence type="ECO:0000313" key="3">
    <source>
        <dbReference type="EMBL" id="ACL72237.1"/>
    </source>
</evidence>
<dbReference type="CDD" id="cd03035">
    <property type="entry name" value="ArsC_Yffb"/>
    <property type="match status" value="1"/>
</dbReference>
<dbReference type="InterPro" id="IPR006660">
    <property type="entry name" value="Arsenate_reductase-like"/>
</dbReference>
<dbReference type="NCBIfam" id="TIGR01617">
    <property type="entry name" value="arsC_related"/>
    <property type="match status" value="1"/>
</dbReference>
<protein>
    <submittedName>
        <fullName evidence="3">Arsenate reductase and related</fullName>
    </submittedName>
</protein>
<evidence type="ECO:0000313" key="4">
    <source>
        <dbReference type="Proteomes" id="UP000002383"/>
    </source>
</evidence>